<feature type="compositionally biased region" description="Low complexity" evidence="1">
    <location>
        <begin position="17"/>
        <end position="26"/>
    </location>
</feature>
<name>S8FJJ5_FOMSC</name>
<dbReference type="HOGENOM" id="CLU_032062_0_0_1"/>
<dbReference type="EMBL" id="KE504164">
    <property type="protein sequence ID" value="EPS98529.1"/>
    <property type="molecule type" value="Genomic_DNA"/>
</dbReference>
<feature type="region of interest" description="Disordered" evidence="1">
    <location>
        <begin position="472"/>
        <end position="533"/>
    </location>
</feature>
<feature type="compositionally biased region" description="Polar residues" evidence="1">
    <location>
        <begin position="472"/>
        <end position="485"/>
    </location>
</feature>
<evidence type="ECO:0000313" key="2">
    <source>
        <dbReference type="EMBL" id="EPS98529.1"/>
    </source>
</evidence>
<feature type="region of interest" description="Disordered" evidence="1">
    <location>
        <begin position="284"/>
        <end position="308"/>
    </location>
</feature>
<dbReference type="AlphaFoldDB" id="S8FJJ5"/>
<gene>
    <name evidence="2" type="ORF">FOMPIDRAFT_1165159</name>
</gene>
<organism evidence="2 3">
    <name type="scientific">Fomitopsis schrenkii</name>
    <name type="common">Brown rot fungus</name>
    <dbReference type="NCBI Taxonomy" id="2126942"/>
    <lineage>
        <taxon>Eukaryota</taxon>
        <taxon>Fungi</taxon>
        <taxon>Dikarya</taxon>
        <taxon>Basidiomycota</taxon>
        <taxon>Agaricomycotina</taxon>
        <taxon>Agaricomycetes</taxon>
        <taxon>Polyporales</taxon>
        <taxon>Fomitopsis</taxon>
    </lineage>
</organism>
<dbReference type="OrthoDB" id="2983908at2759"/>
<dbReference type="eggNOG" id="ENOG502SPKZ">
    <property type="taxonomic scope" value="Eukaryota"/>
</dbReference>
<sequence length="556" mass="58980">MHAYPPLPILLEEDNDANAPDAAQPPKSTSTKSRKAEATHKPTSKGTSDVKANAVIEPTPLTDLTTLTVHGTIPMHTGILPVFPPATPVVNGIERTPGFSPLPTITSLAASGITSSISALSTHTPRRRPYPTPSLPILQDPFADQAATGDEESLFGGKERLSAQPGTNPDYKWTHYSHPSLSKTPVLPGNLQSSDMFLSEKSVPRVPVFAGSSADVQMSEKVSAATAHIKPFLVTPAATPLAVKRTSLASQSIYPGTPQSAYGIAVGSASPLTADGMPLLQRNISKSSARRRSRTQRSISHATQERHMETEDMRADIYDGLRQSTAVVAPPAPVLKKSSSVQGRARVKASYAPGSMMRASTTMGALGSQDNNPFDDSQYVLPPLSPALKTEATRARDTKALASALGLASPMPLSPQTTVYPDDSITLAGERRKSLPLSQVRSRPQSQLLSPNMEASARLGNLMLANFSSMTSLPSTRTVSGTVDTGASGGRSKVTRKRADDKPPRVPSPPPLPSLAQMALSSANPEEYGDYRSPTYSIYGLYEADRKSRAPGEGGY</sequence>
<accession>S8FJJ5</accession>
<proteinExistence type="predicted"/>
<feature type="compositionally biased region" description="Low complexity" evidence="1">
    <location>
        <begin position="514"/>
        <end position="523"/>
    </location>
</feature>
<dbReference type="InParanoid" id="S8FJJ5"/>
<reference evidence="2 3" key="1">
    <citation type="journal article" date="2012" name="Science">
        <title>The Paleozoic origin of enzymatic lignin decomposition reconstructed from 31 fungal genomes.</title>
        <authorList>
            <person name="Floudas D."/>
            <person name="Binder M."/>
            <person name="Riley R."/>
            <person name="Barry K."/>
            <person name="Blanchette R.A."/>
            <person name="Henrissat B."/>
            <person name="Martinez A.T."/>
            <person name="Otillar R."/>
            <person name="Spatafora J.W."/>
            <person name="Yadav J.S."/>
            <person name="Aerts A."/>
            <person name="Benoit I."/>
            <person name="Boyd A."/>
            <person name="Carlson A."/>
            <person name="Copeland A."/>
            <person name="Coutinho P.M."/>
            <person name="de Vries R.P."/>
            <person name="Ferreira P."/>
            <person name="Findley K."/>
            <person name="Foster B."/>
            <person name="Gaskell J."/>
            <person name="Glotzer D."/>
            <person name="Gorecki P."/>
            <person name="Heitman J."/>
            <person name="Hesse C."/>
            <person name="Hori C."/>
            <person name="Igarashi K."/>
            <person name="Jurgens J.A."/>
            <person name="Kallen N."/>
            <person name="Kersten P."/>
            <person name="Kohler A."/>
            <person name="Kuees U."/>
            <person name="Kumar T.K.A."/>
            <person name="Kuo A."/>
            <person name="LaButti K."/>
            <person name="Larrondo L.F."/>
            <person name="Lindquist E."/>
            <person name="Ling A."/>
            <person name="Lombard V."/>
            <person name="Lucas S."/>
            <person name="Lundell T."/>
            <person name="Martin R."/>
            <person name="McLaughlin D.J."/>
            <person name="Morgenstern I."/>
            <person name="Morin E."/>
            <person name="Murat C."/>
            <person name="Nagy L.G."/>
            <person name="Nolan M."/>
            <person name="Ohm R.A."/>
            <person name="Patyshakuliyeva A."/>
            <person name="Rokas A."/>
            <person name="Ruiz-Duenas F.J."/>
            <person name="Sabat G."/>
            <person name="Salamov A."/>
            <person name="Samejima M."/>
            <person name="Schmutz J."/>
            <person name="Slot J.C."/>
            <person name="St John F."/>
            <person name="Stenlid J."/>
            <person name="Sun H."/>
            <person name="Sun S."/>
            <person name="Syed K."/>
            <person name="Tsang A."/>
            <person name="Wiebenga A."/>
            <person name="Young D."/>
            <person name="Pisabarro A."/>
            <person name="Eastwood D.C."/>
            <person name="Martin F."/>
            <person name="Cullen D."/>
            <person name="Grigoriev I.V."/>
            <person name="Hibbett D.S."/>
        </authorList>
    </citation>
    <scope>NUCLEOTIDE SEQUENCE</scope>
    <source>
        <strain evidence="3">FP-58527</strain>
    </source>
</reference>
<evidence type="ECO:0000256" key="1">
    <source>
        <dbReference type="SAM" id="MobiDB-lite"/>
    </source>
</evidence>
<dbReference type="STRING" id="743788.S8FJJ5"/>
<dbReference type="Proteomes" id="UP000015241">
    <property type="component" value="Unassembled WGS sequence"/>
</dbReference>
<protein>
    <submittedName>
        <fullName evidence="2">Uncharacterized protein</fullName>
    </submittedName>
</protein>
<feature type="region of interest" description="Disordered" evidence="1">
    <location>
        <begin position="1"/>
        <end position="48"/>
    </location>
</feature>
<keyword evidence="3" id="KW-1185">Reference proteome</keyword>
<evidence type="ECO:0000313" key="3">
    <source>
        <dbReference type="Proteomes" id="UP000015241"/>
    </source>
</evidence>